<dbReference type="EMBL" id="MSCI01000001">
    <property type="protein sequence ID" value="PQJ64799.1"/>
    <property type="molecule type" value="Genomic_DNA"/>
</dbReference>
<organism evidence="2 3">
    <name type="scientific">Vibrio chagasii</name>
    <dbReference type="NCBI Taxonomy" id="170679"/>
    <lineage>
        <taxon>Bacteria</taxon>
        <taxon>Pseudomonadati</taxon>
        <taxon>Pseudomonadota</taxon>
        <taxon>Gammaproteobacteria</taxon>
        <taxon>Vibrionales</taxon>
        <taxon>Vibrionaceae</taxon>
        <taxon>Vibrio</taxon>
    </lineage>
</organism>
<dbReference type="AlphaFoldDB" id="A0A2S7VRL7"/>
<accession>A0A2S7VRL7</accession>
<dbReference type="RefSeq" id="WP_105024173.1">
    <property type="nucleotide sequence ID" value="NZ_MSCI01000001.1"/>
</dbReference>
<proteinExistence type="predicted"/>
<reference evidence="2 3" key="1">
    <citation type="submission" date="2016-12" db="EMBL/GenBank/DDBJ databases">
        <title>Diversity of luminous bacteria.</title>
        <authorList>
            <person name="Yoshizawa S."/>
            <person name="Kogure K."/>
        </authorList>
    </citation>
    <scope>NUCLEOTIDE SEQUENCE [LARGE SCALE GENOMIC DNA]</scope>
    <source>
        <strain evidence="2 3">LC2-408</strain>
    </source>
</reference>
<keyword evidence="3" id="KW-1185">Reference proteome</keyword>
<dbReference type="SUPFAM" id="SSF55729">
    <property type="entry name" value="Acyl-CoA N-acyltransferases (Nat)"/>
    <property type="match status" value="1"/>
</dbReference>
<feature type="domain" description="N-acetyltransferase" evidence="1">
    <location>
        <begin position="7"/>
        <end position="165"/>
    </location>
</feature>
<evidence type="ECO:0000313" key="3">
    <source>
        <dbReference type="Proteomes" id="UP000238707"/>
    </source>
</evidence>
<dbReference type="InterPro" id="IPR051531">
    <property type="entry name" value="N-acetyltransferase"/>
</dbReference>
<evidence type="ECO:0000259" key="1">
    <source>
        <dbReference type="PROSITE" id="PS51186"/>
    </source>
</evidence>
<dbReference type="InterPro" id="IPR016181">
    <property type="entry name" value="Acyl_CoA_acyltransferase"/>
</dbReference>
<dbReference type="GO" id="GO:0016747">
    <property type="term" value="F:acyltransferase activity, transferring groups other than amino-acyl groups"/>
    <property type="evidence" value="ECO:0007669"/>
    <property type="project" value="InterPro"/>
</dbReference>
<evidence type="ECO:0000313" key="2">
    <source>
        <dbReference type="EMBL" id="PQJ64799.1"/>
    </source>
</evidence>
<comment type="caution">
    <text evidence="2">The sequence shown here is derived from an EMBL/GenBank/DDBJ whole genome shotgun (WGS) entry which is preliminary data.</text>
</comment>
<name>A0A2S7VRL7_9VIBR</name>
<dbReference type="InterPro" id="IPR000182">
    <property type="entry name" value="GNAT_dom"/>
</dbReference>
<dbReference type="Proteomes" id="UP000238707">
    <property type="component" value="Unassembled WGS sequence"/>
</dbReference>
<protein>
    <submittedName>
        <fullName evidence="2">GNAT family N-acetyltransferase</fullName>
    </submittedName>
</protein>
<dbReference type="Gene3D" id="3.40.630.30">
    <property type="match status" value="1"/>
</dbReference>
<dbReference type="PROSITE" id="PS51186">
    <property type="entry name" value="GNAT"/>
    <property type="match status" value="1"/>
</dbReference>
<dbReference type="Pfam" id="PF13302">
    <property type="entry name" value="Acetyltransf_3"/>
    <property type="match status" value="1"/>
</dbReference>
<keyword evidence="2" id="KW-0808">Transferase</keyword>
<gene>
    <name evidence="2" type="ORF">BTO10_07825</name>
</gene>
<dbReference type="PANTHER" id="PTHR43792">
    <property type="entry name" value="GNAT FAMILY, PUTATIVE (AFU_ORTHOLOGUE AFUA_3G00765)-RELATED-RELATED"/>
    <property type="match status" value="1"/>
</dbReference>
<sequence length="168" mass="18921">MIKTENLLLSPVSHGDLDIYSKILSSDELTKFLPKGQAYTDAEIQQHVENRIEHWNHGFGSYVISLKSEPKTKIGYVGVEHCENPEFSDIRYALVSGYQGRGYVFEAAKAALEQTFRANKHSKIYGVALKENLPSLAIIKKLGMILEPEVKLYGDVDGLEIYAIEKFI</sequence>
<dbReference type="PANTHER" id="PTHR43792:SF1">
    <property type="entry name" value="N-ACETYLTRANSFERASE DOMAIN-CONTAINING PROTEIN"/>
    <property type="match status" value="1"/>
</dbReference>